<dbReference type="Proteomes" id="UP000000723">
    <property type="component" value="Chromosome"/>
</dbReference>
<evidence type="ECO:0000313" key="1">
    <source>
        <dbReference type="EMBL" id="BAG83472.1"/>
    </source>
</evidence>
<sequence length="147" mass="16629">MKIVKCALLGLICLTLTSGKYGNIPTNGQIGIVIVNSEGETIEQSDIVYSIDKYTYSTENNGEFVFRIPDIYVTNSESYQAIKNWIEWVEEEKGIDVCEKITEVSNKEYPDIGRDACFVFKQANISIDKNGLYESIEKNIRILTVIL</sequence>
<dbReference type="RefSeq" id="WP_012573233.1">
    <property type="nucleotide sequence ID" value="NC_011565.1"/>
</dbReference>
<organism evidence="1 4">
    <name type="scientific">Azobacteroides pseudotrichonymphae genomovar. CFP2</name>
    <dbReference type="NCBI Taxonomy" id="511995"/>
    <lineage>
        <taxon>Bacteria</taxon>
        <taxon>Pseudomonadati</taxon>
        <taxon>Bacteroidota</taxon>
        <taxon>Bacteroidia</taxon>
        <taxon>Bacteroidales</taxon>
        <taxon>Candidatus Azobacteroides</taxon>
    </lineage>
</organism>
<evidence type="ECO:0000313" key="4">
    <source>
        <dbReference type="Proteomes" id="UP000000723"/>
    </source>
</evidence>
<dbReference type="HOGENOM" id="CLU_1764256_0_0_10"/>
<dbReference type="KEGG" id="aps:CFPG_564"/>
<gene>
    <name evidence="1" type="ordered locus">CFPG_209</name>
    <name evidence="2" type="ordered locus">CFPG_564</name>
    <name evidence="3" type="ordered locus">CFPG_705</name>
</gene>
<name>B6YQK0_AZOPC</name>
<dbReference type="AlphaFoldDB" id="B6YQK0"/>
<reference evidence="1" key="1">
    <citation type="journal article" date="2008" name="Science">
        <title>Genome of an Endosymbiont Coupling N2 Fixation to Cellulolysis within Protist Cells in Termite Gut.</title>
        <authorList>
            <person name="Hongoh Y."/>
            <person name="Sharma V.K."/>
            <person name="Prakash T."/>
            <person name="Noda S."/>
            <person name="Toh H."/>
            <person name="Taylor T.D."/>
            <person name="Kudo T."/>
            <person name="Sakaki Y."/>
            <person name="Toyoda A."/>
            <person name="Hattori M."/>
            <person name="Ohkuma M."/>
        </authorList>
    </citation>
    <scope>NUCLEOTIDE SEQUENCE</scope>
    <source>
        <strain evidence="1">CfPt1-2</strain>
    </source>
</reference>
<protein>
    <submittedName>
        <fullName evidence="1">Uncharacterized protein</fullName>
    </submittedName>
</protein>
<dbReference type="KEGG" id="aps:CFPG_705"/>
<accession>B6YQK0</accession>
<dbReference type="EMBL" id="AP010656">
    <property type="protein sequence ID" value="BAG83827.1"/>
    <property type="molecule type" value="Genomic_DNA"/>
</dbReference>
<dbReference type="KEGG" id="aps:CFPG_209"/>
<dbReference type="EMBL" id="AP010656">
    <property type="protein sequence ID" value="BAG83472.1"/>
    <property type="molecule type" value="Genomic_DNA"/>
</dbReference>
<keyword evidence="4" id="KW-1185">Reference proteome</keyword>
<proteinExistence type="predicted"/>
<evidence type="ECO:0000313" key="2">
    <source>
        <dbReference type="EMBL" id="BAG83827.1"/>
    </source>
</evidence>
<reference evidence="4" key="2">
    <citation type="journal article" date="2008" name="Science">
        <title>Genome of an endosymbiont coupling N2 fixation to cellulolysis within RT protist cells in termite gut.</title>
        <authorList>
            <person name="Hongoh Y."/>
            <person name="Sharma V.K."/>
            <person name="Prakash T."/>
            <person name="Noda S."/>
            <person name="Toh H."/>
            <person name="Taylor T.D."/>
            <person name="Kudo T."/>
            <person name="Sakaki Y."/>
            <person name="Toyoda A."/>
            <person name="Hattori M."/>
            <person name="Ohkuma M."/>
        </authorList>
    </citation>
    <scope>NUCLEOTIDE SEQUENCE [LARGE SCALE GENOMIC DNA]</scope>
</reference>
<dbReference type="EMBL" id="AP010656">
    <property type="protein sequence ID" value="BAG83968.1"/>
    <property type="molecule type" value="Genomic_DNA"/>
</dbReference>
<evidence type="ECO:0000313" key="3">
    <source>
        <dbReference type="EMBL" id="BAG83968.1"/>
    </source>
</evidence>